<gene>
    <name evidence="2" type="ORF">G3574_15310</name>
</gene>
<keyword evidence="3" id="KW-1185">Reference proteome</keyword>
<name>A0A6B3SNZ4_9BURK</name>
<sequence>MINIKTLIATSLLATQIPTLAANLHGNTIPKELERLLQPSEALIEFQVADLDGDGRSDYLFVVEDRTSGVDLPLESHARLLKIAIRLPDGGLKVVKSSDKAILCAKCGETSGDDFAGISASTKEFAVHHHGGFLWRCGKTFKFRYSRLDNTWQLVSVNTGSLRLTDPAKPFSAELRPPDDFGKIDISNFDSTSFACKASE</sequence>
<evidence type="ECO:0000313" key="2">
    <source>
        <dbReference type="EMBL" id="NEX62457.1"/>
    </source>
</evidence>
<dbReference type="EMBL" id="JAAIVB010000050">
    <property type="protein sequence ID" value="NEX62457.1"/>
    <property type="molecule type" value="Genomic_DNA"/>
</dbReference>
<accession>A0A6B3SNZ4</accession>
<keyword evidence="1" id="KW-0732">Signal</keyword>
<protein>
    <recommendedName>
        <fullName evidence="4">VCBS repeat-containing protein</fullName>
    </recommendedName>
</protein>
<evidence type="ECO:0000313" key="3">
    <source>
        <dbReference type="Proteomes" id="UP000482155"/>
    </source>
</evidence>
<dbReference type="RefSeq" id="WP_163964761.1">
    <property type="nucleotide sequence ID" value="NZ_JAAIVB010000050.1"/>
</dbReference>
<feature type="signal peptide" evidence="1">
    <location>
        <begin position="1"/>
        <end position="21"/>
    </location>
</feature>
<proteinExistence type="predicted"/>
<dbReference type="Proteomes" id="UP000482155">
    <property type="component" value="Unassembled WGS sequence"/>
</dbReference>
<dbReference type="AlphaFoldDB" id="A0A6B3SNZ4"/>
<evidence type="ECO:0008006" key="4">
    <source>
        <dbReference type="Google" id="ProtNLM"/>
    </source>
</evidence>
<evidence type="ECO:0000256" key="1">
    <source>
        <dbReference type="SAM" id="SignalP"/>
    </source>
</evidence>
<organism evidence="2 3">
    <name type="scientific">Noviherbaspirillum galbum</name>
    <dbReference type="NCBI Taxonomy" id="2709383"/>
    <lineage>
        <taxon>Bacteria</taxon>
        <taxon>Pseudomonadati</taxon>
        <taxon>Pseudomonadota</taxon>
        <taxon>Betaproteobacteria</taxon>
        <taxon>Burkholderiales</taxon>
        <taxon>Oxalobacteraceae</taxon>
        <taxon>Noviherbaspirillum</taxon>
    </lineage>
</organism>
<feature type="chain" id="PRO_5025503060" description="VCBS repeat-containing protein" evidence="1">
    <location>
        <begin position="22"/>
        <end position="200"/>
    </location>
</feature>
<reference evidence="2 3" key="1">
    <citation type="submission" date="2020-02" db="EMBL/GenBank/DDBJ databases">
        <authorList>
            <person name="Kim M.K."/>
        </authorList>
    </citation>
    <scope>NUCLEOTIDE SEQUENCE [LARGE SCALE GENOMIC DNA]</scope>
    <source>
        <strain evidence="2 3">17J57-3</strain>
    </source>
</reference>
<comment type="caution">
    <text evidence="2">The sequence shown here is derived from an EMBL/GenBank/DDBJ whole genome shotgun (WGS) entry which is preliminary data.</text>
</comment>